<feature type="domain" description="VOC" evidence="2">
    <location>
        <begin position="12"/>
        <end position="159"/>
    </location>
</feature>
<dbReference type="Proteomes" id="UP001242480">
    <property type="component" value="Unassembled WGS sequence"/>
</dbReference>
<sequence length="168" mass="18413">MTDNASSAAPRPINHVGVGVADLDAAIAWYGQVLGFRLISGPNEIRAEAASGAQAVDVLGPAFRHMRMAHLTSANGVGLELFQLIDPPHERRPDTVEFWKSGFFHICVTDPDIDALSAKIAATGGAVISKLWIERGETTEYRMCYCRDPFGNVIEIYTHSYELMQGHR</sequence>
<keyword evidence="4" id="KW-1185">Reference proteome</keyword>
<keyword evidence="1" id="KW-0479">Metal-binding</keyword>
<gene>
    <name evidence="3" type="ORF">QO011_007056</name>
</gene>
<name>A0ABU0JLK5_9HYPH</name>
<dbReference type="PROSITE" id="PS51819">
    <property type="entry name" value="VOC"/>
    <property type="match status" value="1"/>
</dbReference>
<dbReference type="InterPro" id="IPR004360">
    <property type="entry name" value="Glyas_Fos-R_dOase_dom"/>
</dbReference>
<dbReference type="Gene3D" id="3.10.180.10">
    <property type="entry name" value="2,3-Dihydroxybiphenyl 1,2-Dioxygenase, domain 1"/>
    <property type="match status" value="1"/>
</dbReference>
<dbReference type="PANTHER" id="PTHR43048">
    <property type="entry name" value="METHYLMALONYL-COA EPIMERASE"/>
    <property type="match status" value="1"/>
</dbReference>
<comment type="caution">
    <text evidence="3">The sequence shown here is derived from an EMBL/GenBank/DDBJ whole genome shotgun (WGS) entry which is preliminary data.</text>
</comment>
<dbReference type="EMBL" id="JAUSVX010000019">
    <property type="protein sequence ID" value="MDQ0474017.1"/>
    <property type="molecule type" value="Genomic_DNA"/>
</dbReference>
<dbReference type="PANTHER" id="PTHR43048:SF6">
    <property type="entry name" value="BLR8189 PROTEIN"/>
    <property type="match status" value="1"/>
</dbReference>
<accession>A0ABU0JLK5</accession>
<dbReference type="RefSeq" id="WP_307282921.1">
    <property type="nucleotide sequence ID" value="NZ_JAUSVX010000019.1"/>
</dbReference>
<reference evidence="3 4" key="1">
    <citation type="submission" date="2023-07" db="EMBL/GenBank/DDBJ databases">
        <title>Genomic Encyclopedia of Type Strains, Phase IV (KMG-IV): sequencing the most valuable type-strain genomes for metagenomic binning, comparative biology and taxonomic classification.</title>
        <authorList>
            <person name="Goeker M."/>
        </authorList>
    </citation>
    <scope>NUCLEOTIDE SEQUENCE [LARGE SCALE GENOMIC DNA]</scope>
    <source>
        <strain evidence="3 4">DSM 19619</strain>
    </source>
</reference>
<organism evidence="3 4">
    <name type="scientific">Labrys wisconsinensis</name>
    <dbReference type="NCBI Taxonomy" id="425677"/>
    <lineage>
        <taxon>Bacteria</taxon>
        <taxon>Pseudomonadati</taxon>
        <taxon>Pseudomonadota</taxon>
        <taxon>Alphaproteobacteria</taxon>
        <taxon>Hyphomicrobiales</taxon>
        <taxon>Xanthobacteraceae</taxon>
        <taxon>Labrys</taxon>
    </lineage>
</organism>
<evidence type="ECO:0000313" key="3">
    <source>
        <dbReference type="EMBL" id="MDQ0474017.1"/>
    </source>
</evidence>
<evidence type="ECO:0000313" key="4">
    <source>
        <dbReference type="Proteomes" id="UP001242480"/>
    </source>
</evidence>
<evidence type="ECO:0000259" key="2">
    <source>
        <dbReference type="PROSITE" id="PS51819"/>
    </source>
</evidence>
<proteinExistence type="predicted"/>
<evidence type="ECO:0000256" key="1">
    <source>
        <dbReference type="ARBA" id="ARBA00022723"/>
    </source>
</evidence>
<dbReference type="InterPro" id="IPR051785">
    <property type="entry name" value="MMCE/EMCE_epimerase"/>
</dbReference>
<protein>
    <submittedName>
        <fullName evidence="3">Catechol 2,3-dioxygenase-like lactoylglutathione lyase family enzyme</fullName>
    </submittedName>
</protein>
<dbReference type="InterPro" id="IPR037523">
    <property type="entry name" value="VOC_core"/>
</dbReference>
<dbReference type="InterPro" id="IPR029068">
    <property type="entry name" value="Glyas_Bleomycin-R_OHBP_Dase"/>
</dbReference>
<dbReference type="SUPFAM" id="SSF54593">
    <property type="entry name" value="Glyoxalase/Bleomycin resistance protein/Dihydroxybiphenyl dioxygenase"/>
    <property type="match status" value="1"/>
</dbReference>
<dbReference type="Pfam" id="PF00903">
    <property type="entry name" value="Glyoxalase"/>
    <property type="match status" value="1"/>
</dbReference>